<comment type="caution">
    <text evidence="1">The sequence shown here is derived from an EMBL/GenBank/DDBJ whole genome shotgun (WGS) entry which is preliminary data.</text>
</comment>
<dbReference type="EMBL" id="AVOT02018318">
    <property type="protein sequence ID" value="MBW0505117.1"/>
    <property type="molecule type" value="Genomic_DNA"/>
</dbReference>
<name>A0A9Q3DN72_9BASI</name>
<protein>
    <submittedName>
        <fullName evidence="1">Uncharacterized protein</fullName>
    </submittedName>
</protein>
<dbReference type="AlphaFoldDB" id="A0A9Q3DN72"/>
<dbReference type="Proteomes" id="UP000765509">
    <property type="component" value="Unassembled WGS sequence"/>
</dbReference>
<evidence type="ECO:0000313" key="1">
    <source>
        <dbReference type="EMBL" id="MBW0505117.1"/>
    </source>
</evidence>
<sequence>MVCGPWAMDCTPQSMVHGGYWWAPAPNFSGNPGVPWDQKVDHVPFSPIWPGPIQMVQDHQDPGLPKVSGEVLGDDFSPKGVLNHHLGGFKGGP</sequence>
<evidence type="ECO:0000313" key="2">
    <source>
        <dbReference type="Proteomes" id="UP000765509"/>
    </source>
</evidence>
<accession>A0A9Q3DN72</accession>
<proteinExistence type="predicted"/>
<organism evidence="1 2">
    <name type="scientific">Austropuccinia psidii MF-1</name>
    <dbReference type="NCBI Taxonomy" id="1389203"/>
    <lineage>
        <taxon>Eukaryota</taxon>
        <taxon>Fungi</taxon>
        <taxon>Dikarya</taxon>
        <taxon>Basidiomycota</taxon>
        <taxon>Pucciniomycotina</taxon>
        <taxon>Pucciniomycetes</taxon>
        <taxon>Pucciniales</taxon>
        <taxon>Sphaerophragmiaceae</taxon>
        <taxon>Austropuccinia</taxon>
    </lineage>
</organism>
<reference evidence="1" key="1">
    <citation type="submission" date="2021-03" db="EMBL/GenBank/DDBJ databases">
        <title>Draft genome sequence of rust myrtle Austropuccinia psidii MF-1, a brazilian biotype.</title>
        <authorList>
            <person name="Quecine M.C."/>
            <person name="Pachon D.M.R."/>
            <person name="Bonatelli M.L."/>
            <person name="Correr F.H."/>
            <person name="Franceschini L.M."/>
            <person name="Leite T.F."/>
            <person name="Margarido G.R.A."/>
            <person name="Almeida C.A."/>
            <person name="Ferrarezi J.A."/>
            <person name="Labate C.A."/>
        </authorList>
    </citation>
    <scope>NUCLEOTIDE SEQUENCE</scope>
    <source>
        <strain evidence="1">MF-1</strain>
    </source>
</reference>
<keyword evidence="2" id="KW-1185">Reference proteome</keyword>
<gene>
    <name evidence="1" type="ORF">O181_044832</name>
</gene>